<feature type="domain" description="Pyrrolo-quinoline quinone repeat" evidence="2">
    <location>
        <begin position="385"/>
        <end position="446"/>
    </location>
</feature>
<dbReference type="HOGENOM" id="CLU_027480_3_0_5"/>
<dbReference type="RefSeq" id="WP_021100622.1">
    <property type="nucleotide sequence ID" value="NZ_KE557306.1"/>
</dbReference>
<dbReference type="SMART" id="SM00564">
    <property type="entry name" value="PQQ"/>
    <property type="match status" value="5"/>
</dbReference>
<dbReference type="STRING" id="1123360.thalar_02067"/>
<dbReference type="InterPro" id="IPR015943">
    <property type="entry name" value="WD40/YVTN_repeat-like_dom_sf"/>
</dbReference>
<dbReference type="PATRIC" id="fig|1123360.3.peg.2043"/>
<evidence type="ECO:0000313" key="4">
    <source>
        <dbReference type="Proteomes" id="UP000015351"/>
    </source>
</evidence>
<dbReference type="SUPFAM" id="SSF50998">
    <property type="entry name" value="Quinoprotein alcohol dehydrogenase-like"/>
    <property type="match status" value="2"/>
</dbReference>
<evidence type="ECO:0000259" key="2">
    <source>
        <dbReference type="Pfam" id="PF13360"/>
    </source>
</evidence>
<accession>S9QHC9</accession>
<keyword evidence="4" id="KW-1185">Reference proteome</keyword>
<dbReference type="EMBL" id="AONI01000010">
    <property type="protein sequence ID" value="EPX79242.1"/>
    <property type="molecule type" value="Genomic_DNA"/>
</dbReference>
<comment type="caution">
    <text evidence="3">The sequence shown here is derived from an EMBL/GenBank/DDBJ whole genome shotgun (WGS) entry which is preliminary data.</text>
</comment>
<dbReference type="PANTHER" id="PTHR34512">
    <property type="entry name" value="CELL SURFACE PROTEIN"/>
    <property type="match status" value="1"/>
</dbReference>
<dbReference type="AlphaFoldDB" id="S9QHC9"/>
<keyword evidence="1" id="KW-0732">Signal</keyword>
<evidence type="ECO:0000256" key="1">
    <source>
        <dbReference type="SAM" id="SignalP"/>
    </source>
</evidence>
<organism evidence="3 4">
    <name type="scientific">Litoreibacter arenae DSM 19593</name>
    <dbReference type="NCBI Taxonomy" id="1123360"/>
    <lineage>
        <taxon>Bacteria</taxon>
        <taxon>Pseudomonadati</taxon>
        <taxon>Pseudomonadota</taxon>
        <taxon>Alphaproteobacteria</taxon>
        <taxon>Rhodobacterales</taxon>
        <taxon>Roseobacteraceae</taxon>
        <taxon>Litoreibacter</taxon>
    </lineage>
</organism>
<protein>
    <submittedName>
        <fullName evidence="3">Outer membrane protein YfgL</fullName>
    </submittedName>
</protein>
<dbReference type="InterPro" id="IPR018391">
    <property type="entry name" value="PQQ_b-propeller_rpt"/>
</dbReference>
<reference evidence="4" key="1">
    <citation type="journal article" date="2013" name="Stand. Genomic Sci.">
        <title>Genome sequence of the Litoreibacter arenae type strain (DSM 19593(T)), a member of the Roseobacter clade isolated from sea sand.</title>
        <authorList>
            <person name="Riedel T."/>
            <person name="Fiebig A."/>
            <person name="Petersen J."/>
            <person name="Gronow S."/>
            <person name="Kyrpides N.C."/>
            <person name="Goker M."/>
            <person name="Klenk H.P."/>
        </authorList>
    </citation>
    <scope>NUCLEOTIDE SEQUENCE [LARGE SCALE GENOMIC DNA]</scope>
    <source>
        <strain evidence="4">DSM 19593</strain>
    </source>
</reference>
<name>S9QHC9_9RHOB</name>
<dbReference type="eggNOG" id="COG1520">
    <property type="taxonomic scope" value="Bacteria"/>
</dbReference>
<feature type="signal peptide" evidence="1">
    <location>
        <begin position="1"/>
        <end position="25"/>
    </location>
</feature>
<feature type="chain" id="PRO_5004554993" evidence="1">
    <location>
        <begin position="26"/>
        <end position="447"/>
    </location>
</feature>
<dbReference type="OrthoDB" id="5290752at2"/>
<feature type="domain" description="Pyrrolo-quinoline quinone repeat" evidence="2">
    <location>
        <begin position="129"/>
        <end position="363"/>
    </location>
</feature>
<gene>
    <name evidence="3" type="ORF">thalar_02067</name>
</gene>
<dbReference type="InterPro" id="IPR002372">
    <property type="entry name" value="PQQ_rpt_dom"/>
</dbReference>
<sequence>MGVTFSRTSLTGVALCALLALGACGEDELILEGERYDVRAPLPGEDGASGVGGREANIAKAFRAPAQVNHSSWTHRGGSISHTVTHPALSANLTSVWTANIGKGNSRKQRITADPVVAGGRIFTMDSASTVVATGSNGATLWSRALIPATDKDGDATGGGLAFADGTIFATTGFGELFAIEATSGAVKWRQKLDAPLTSAPTVEGGLVYVVSRDSQAWALDTQQGRIKWRLPGTPATAMINGGAGPAITPRLVVFPFGSGELAGALKKSGIRVWGSSVAGQRRGVAYASISDVTGDPVIVDGVIYAANQAGRVVAMKASSGERIWTAREGSYSPVWPSGDSVFLVSDRNELLRLDRETGERIWGVELPYYTARKLRKRDEIYAHFGPVLAGGRLVVASNDGQIRSFDPATGALIGTTALKGGAASNPVIVNGTLYVMTTKGQLAAFR</sequence>
<proteinExistence type="predicted"/>
<dbReference type="Gene3D" id="2.130.10.10">
    <property type="entry name" value="YVTN repeat-like/Quinoprotein amine dehydrogenase"/>
    <property type="match status" value="1"/>
</dbReference>
<dbReference type="PROSITE" id="PS51257">
    <property type="entry name" value="PROKAR_LIPOPROTEIN"/>
    <property type="match status" value="1"/>
</dbReference>
<dbReference type="Proteomes" id="UP000015351">
    <property type="component" value="Unassembled WGS sequence"/>
</dbReference>
<evidence type="ECO:0000313" key="3">
    <source>
        <dbReference type="EMBL" id="EPX79242.1"/>
    </source>
</evidence>
<dbReference type="PANTHER" id="PTHR34512:SF30">
    <property type="entry name" value="OUTER MEMBRANE PROTEIN ASSEMBLY FACTOR BAMB"/>
    <property type="match status" value="1"/>
</dbReference>
<dbReference type="Pfam" id="PF13360">
    <property type="entry name" value="PQQ_2"/>
    <property type="match status" value="2"/>
</dbReference>
<dbReference type="InterPro" id="IPR011047">
    <property type="entry name" value="Quinoprotein_ADH-like_sf"/>
</dbReference>